<protein>
    <submittedName>
        <fullName evidence="1">Uncharacterized protein</fullName>
    </submittedName>
</protein>
<dbReference type="AlphaFoldDB" id="A0A5E4LPP6"/>
<dbReference type="Proteomes" id="UP000789941">
    <property type="component" value="Unassembled WGS sequence"/>
</dbReference>
<dbReference type="EMBL" id="CABMJJ010000003">
    <property type="protein sequence ID" value="VVC02857.1"/>
    <property type="molecule type" value="Genomic_DNA"/>
</dbReference>
<evidence type="ECO:0000313" key="1">
    <source>
        <dbReference type="EMBL" id="VVC02857.1"/>
    </source>
</evidence>
<name>A0A5E4LPP6_9ARCH</name>
<proteinExistence type="predicted"/>
<organism evidence="1 2">
    <name type="scientific">Candidatus Bilamarchaeum dharawalense</name>
    <dbReference type="NCBI Taxonomy" id="2885759"/>
    <lineage>
        <taxon>Archaea</taxon>
        <taxon>Candidatus Micrarchaeota</taxon>
        <taxon>Candidatus Micrarchaeia</taxon>
        <taxon>Candidatus Anstonellales</taxon>
        <taxon>Candidatus Bilamarchaeaceae</taxon>
        <taxon>Candidatus Bilamarchaeum</taxon>
    </lineage>
</organism>
<evidence type="ECO:0000313" key="2">
    <source>
        <dbReference type="Proteomes" id="UP000789941"/>
    </source>
</evidence>
<reference evidence="1 2" key="1">
    <citation type="submission" date="2019-08" db="EMBL/GenBank/DDBJ databases">
        <authorList>
            <person name="Vazquez-Campos X."/>
        </authorList>
    </citation>
    <scope>NUCLEOTIDE SEQUENCE [LARGE SCALE GENOMIC DNA]</scope>
    <source>
        <strain evidence="1">LFW-283_2</strain>
    </source>
</reference>
<comment type="caution">
    <text evidence="1">The sequence shown here is derived from an EMBL/GenBank/DDBJ whole genome shotgun (WGS) entry which is preliminary data.</text>
</comment>
<gene>
    <name evidence="1" type="ORF">LFW2832_01277</name>
</gene>
<sequence>MRGLQFSQPNKFVLAASVVLALHGCGVLANGLKSDARVPPRVSAQVGAPLHEDHVMSFWKDGICTYSGGYVTYAQTKGNLNGETKLDATVFKPQSISCSDDFTVIFDNNFIVVALGALKILEGNPSIGVIGGRFVAANSYQVKLKPILEDGGIRTADISDNILTITSLNGNNWRLNLTDPFAGWKVY</sequence>
<accession>A0A5E4LPP6</accession>